<evidence type="ECO:0000256" key="2">
    <source>
        <dbReference type="ARBA" id="ARBA00022670"/>
    </source>
</evidence>
<dbReference type="Proteomes" id="UP000271087">
    <property type="component" value="Unassembled WGS sequence"/>
</dbReference>
<evidence type="ECO:0000313" key="6">
    <source>
        <dbReference type="EMBL" id="VDK68011.1"/>
    </source>
</evidence>
<evidence type="ECO:0000313" key="9">
    <source>
        <dbReference type="Proteomes" id="UP000271087"/>
    </source>
</evidence>
<dbReference type="PANTHER" id="PTHR46915:SF2">
    <property type="entry name" value="UBIQUITIN-LIKE PROTEASE 4"/>
    <property type="match status" value="1"/>
</dbReference>
<evidence type="ECO:0000313" key="8">
    <source>
        <dbReference type="EMBL" id="VDK68910.1"/>
    </source>
</evidence>
<evidence type="ECO:0000256" key="4">
    <source>
        <dbReference type="ARBA" id="ARBA00022807"/>
    </source>
</evidence>
<dbReference type="WBParaSite" id="nOo.2.0.1.t03109-RA">
    <property type="protein sequence ID" value="nOo.2.0.1.t03109-RA"/>
    <property type="gene ID" value="nOo.2.0.1.g03109"/>
</dbReference>
<dbReference type="EMBL" id="UYRW01000635">
    <property type="protein sequence ID" value="VDK68910.1"/>
    <property type="molecule type" value="Genomic_DNA"/>
</dbReference>
<dbReference type="SUPFAM" id="SSF54001">
    <property type="entry name" value="Cysteine proteinases"/>
    <property type="match status" value="1"/>
</dbReference>
<dbReference type="EMBL" id="UYRW01000562">
    <property type="protein sequence ID" value="VDK68020.1"/>
    <property type="molecule type" value="Genomic_DNA"/>
</dbReference>
<evidence type="ECO:0000313" key="11">
    <source>
        <dbReference type="WBParaSite" id="nOo.2.0.1.t03112-RA"/>
    </source>
</evidence>
<keyword evidence="9" id="KW-1185">Reference proteome</keyword>
<protein>
    <submittedName>
        <fullName evidence="10 11">ULP_PROTEASE domain-containing protein</fullName>
    </submittedName>
</protein>
<evidence type="ECO:0000256" key="3">
    <source>
        <dbReference type="ARBA" id="ARBA00022801"/>
    </source>
</evidence>
<dbReference type="GO" id="GO:0008234">
    <property type="term" value="F:cysteine-type peptidase activity"/>
    <property type="evidence" value="ECO:0007669"/>
    <property type="project" value="UniProtKB-KW"/>
</dbReference>
<dbReference type="STRING" id="42157.A0A182E538"/>
<keyword evidence="4" id="KW-0788">Thiol protease</keyword>
<dbReference type="GO" id="GO:0016926">
    <property type="term" value="P:protein desumoylation"/>
    <property type="evidence" value="ECO:0007669"/>
    <property type="project" value="UniProtKB-ARBA"/>
</dbReference>
<dbReference type="OrthoDB" id="442460at2759"/>
<evidence type="ECO:0000313" key="7">
    <source>
        <dbReference type="EMBL" id="VDK68020.1"/>
    </source>
</evidence>
<reference evidence="10 11" key="1">
    <citation type="submission" date="2016-06" db="UniProtKB">
        <authorList>
            <consortium name="WormBaseParasite"/>
        </authorList>
    </citation>
    <scope>IDENTIFICATION</scope>
</reference>
<dbReference type="InterPro" id="IPR003653">
    <property type="entry name" value="Peptidase_C48_C"/>
</dbReference>
<dbReference type="GO" id="GO:0006508">
    <property type="term" value="P:proteolysis"/>
    <property type="evidence" value="ECO:0007669"/>
    <property type="project" value="UniProtKB-KW"/>
</dbReference>
<dbReference type="Gene3D" id="3.30.310.130">
    <property type="entry name" value="Ubiquitin-related"/>
    <property type="match status" value="1"/>
</dbReference>
<dbReference type="PROSITE" id="PS50600">
    <property type="entry name" value="ULP_PROTEASE"/>
    <property type="match status" value="1"/>
</dbReference>
<dbReference type="AlphaFoldDB" id="A0A182E538"/>
<evidence type="ECO:0000313" key="10">
    <source>
        <dbReference type="WBParaSite" id="nOo.2.0.1.t03109-RA"/>
    </source>
</evidence>
<dbReference type="WBParaSite" id="nOo.2.0.1.t03112-RA">
    <property type="protein sequence ID" value="nOo.2.0.1.t03112-RA"/>
    <property type="gene ID" value="nOo.2.0.1.g03112"/>
</dbReference>
<keyword evidence="3" id="KW-0378">Hydrolase</keyword>
<feature type="domain" description="Ubiquitin-like protease family profile" evidence="5">
    <location>
        <begin position="40"/>
        <end position="240"/>
    </location>
</feature>
<keyword evidence="2" id="KW-0645">Protease</keyword>
<dbReference type="PANTHER" id="PTHR46915">
    <property type="entry name" value="UBIQUITIN-LIKE PROTEASE 4-RELATED"/>
    <property type="match status" value="1"/>
</dbReference>
<dbReference type="Gene3D" id="1.10.418.20">
    <property type="match status" value="1"/>
</dbReference>
<dbReference type="WBParaSite" id="nOo.2.0.1.t03368-RA">
    <property type="protein sequence ID" value="nOo.2.0.1.t03368-RA"/>
    <property type="gene ID" value="nOo.2.0.1.g03368"/>
</dbReference>
<organism evidence="11">
    <name type="scientific">Onchocerca ochengi</name>
    <name type="common">Filarial nematode worm</name>
    <dbReference type="NCBI Taxonomy" id="42157"/>
    <lineage>
        <taxon>Eukaryota</taxon>
        <taxon>Metazoa</taxon>
        <taxon>Ecdysozoa</taxon>
        <taxon>Nematoda</taxon>
        <taxon>Chromadorea</taxon>
        <taxon>Rhabditida</taxon>
        <taxon>Spirurina</taxon>
        <taxon>Spiruromorpha</taxon>
        <taxon>Filarioidea</taxon>
        <taxon>Onchocercidae</taxon>
        <taxon>Onchocerca</taxon>
    </lineage>
</organism>
<name>A0A182E538_ONCOC</name>
<evidence type="ECO:0000259" key="5">
    <source>
        <dbReference type="PROSITE" id="PS50600"/>
    </source>
</evidence>
<sequence length="353" mass="40809">MNGFANELNSFSDDENEAKEILEVDIRTEIIRVRFPSLSLHISIADLLCLAEGELLNGTIIDFYLNHIRCHLIQDSNLRMHIFPSLFWGNLKSWFRNLNADDVEEFAVTGIGSTNGISNPNRIQYWLEDEDIFDADFLVIPINEYNHWSLIIISMSCFTAQLSISELLIIIFDSQQSIELPCTEDVVNTLKTFLSRASELSARKENLLTKQIKTVIPKNLPQQENDVDCGLYILEYAQRFLLQPPIKDLTLYGDFDFTSHYPDFNIMSKRRSIRNALSTLCADSSRWSQFFDVEQTCLILSWAVNHECELDKFQSPEITIENIWGVMQTTRLNVLLKQITIIVSHMLQLIHEY</sequence>
<proteinExistence type="inferred from homology"/>
<evidence type="ECO:0000256" key="1">
    <source>
        <dbReference type="ARBA" id="ARBA00005234"/>
    </source>
</evidence>
<comment type="similarity">
    <text evidence="1">Belongs to the peptidase C48 family.</text>
</comment>
<reference evidence="6 9" key="2">
    <citation type="submission" date="2018-08" db="EMBL/GenBank/DDBJ databases">
        <authorList>
            <person name="Laetsch R D."/>
            <person name="Stevens L."/>
            <person name="Kumar S."/>
            <person name="Blaxter L. M."/>
        </authorList>
    </citation>
    <scope>NUCLEOTIDE SEQUENCE [LARGE SCALE GENOMIC DNA]</scope>
</reference>
<accession>A0A182E538</accession>
<dbReference type="EMBL" id="UYRW01000561">
    <property type="protein sequence ID" value="VDK68011.1"/>
    <property type="molecule type" value="Genomic_DNA"/>
</dbReference>
<gene>
    <name evidence="6" type="ORF">NOO_LOCUS3109</name>
    <name evidence="7" type="ORF">NOO_LOCUS3112</name>
    <name evidence="8" type="ORF">NOO_LOCUS3368</name>
</gene>
<dbReference type="Pfam" id="PF02902">
    <property type="entry name" value="Peptidase_C48"/>
    <property type="match status" value="1"/>
</dbReference>
<dbReference type="InterPro" id="IPR038765">
    <property type="entry name" value="Papain-like_cys_pep_sf"/>
</dbReference>